<accession>A0ABD3T7R5</accession>
<gene>
    <name evidence="3" type="ORF">ACJMK2_024232</name>
</gene>
<feature type="region of interest" description="Disordered" evidence="1">
    <location>
        <begin position="141"/>
        <end position="379"/>
    </location>
</feature>
<feature type="signal peptide" evidence="2">
    <location>
        <begin position="1"/>
        <end position="19"/>
    </location>
</feature>
<keyword evidence="2" id="KW-0732">Signal</keyword>
<feature type="compositionally biased region" description="Polar residues" evidence="1">
    <location>
        <begin position="163"/>
        <end position="221"/>
    </location>
</feature>
<evidence type="ECO:0000256" key="1">
    <source>
        <dbReference type="SAM" id="MobiDB-lite"/>
    </source>
</evidence>
<reference evidence="3 4" key="1">
    <citation type="submission" date="2024-11" db="EMBL/GenBank/DDBJ databases">
        <title>Chromosome-level genome assembly of the freshwater bivalve Anodonta woodiana.</title>
        <authorList>
            <person name="Chen X."/>
        </authorList>
    </citation>
    <scope>NUCLEOTIDE SEQUENCE [LARGE SCALE GENOMIC DNA]</scope>
    <source>
        <strain evidence="3">MN2024</strain>
        <tissue evidence="3">Gills</tissue>
    </source>
</reference>
<dbReference type="EMBL" id="JBJQND010000019">
    <property type="protein sequence ID" value="KAL3832600.1"/>
    <property type="molecule type" value="Genomic_DNA"/>
</dbReference>
<feature type="compositionally biased region" description="Low complexity" evidence="1">
    <location>
        <begin position="311"/>
        <end position="327"/>
    </location>
</feature>
<organism evidence="3 4">
    <name type="scientific">Sinanodonta woodiana</name>
    <name type="common">Chinese pond mussel</name>
    <name type="synonym">Anodonta woodiana</name>
    <dbReference type="NCBI Taxonomy" id="1069815"/>
    <lineage>
        <taxon>Eukaryota</taxon>
        <taxon>Metazoa</taxon>
        <taxon>Spiralia</taxon>
        <taxon>Lophotrochozoa</taxon>
        <taxon>Mollusca</taxon>
        <taxon>Bivalvia</taxon>
        <taxon>Autobranchia</taxon>
        <taxon>Heteroconchia</taxon>
        <taxon>Palaeoheterodonta</taxon>
        <taxon>Unionida</taxon>
        <taxon>Unionoidea</taxon>
        <taxon>Unionidae</taxon>
        <taxon>Unioninae</taxon>
        <taxon>Sinanodonta</taxon>
    </lineage>
</organism>
<comment type="caution">
    <text evidence="3">The sequence shown here is derived from an EMBL/GenBank/DDBJ whole genome shotgun (WGS) entry which is preliminary data.</text>
</comment>
<evidence type="ECO:0000256" key="2">
    <source>
        <dbReference type="SAM" id="SignalP"/>
    </source>
</evidence>
<evidence type="ECO:0000313" key="4">
    <source>
        <dbReference type="Proteomes" id="UP001634394"/>
    </source>
</evidence>
<dbReference type="AlphaFoldDB" id="A0ABD3T7R5"/>
<dbReference type="Proteomes" id="UP001634394">
    <property type="component" value="Unassembled WGS sequence"/>
</dbReference>
<protein>
    <submittedName>
        <fullName evidence="3">Uncharacterized protein</fullName>
    </submittedName>
</protein>
<evidence type="ECO:0000313" key="3">
    <source>
        <dbReference type="EMBL" id="KAL3832600.1"/>
    </source>
</evidence>
<keyword evidence="4" id="KW-1185">Reference proteome</keyword>
<proteinExistence type="predicted"/>
<feature type="chain" id="PRO_5044747189" evidence="2">
    <location>
        <begin position="20"/>
        <end position="473"/>
    </location>
</feature>
<sequence length="473" mass="51454">MDSLPLWFAIALSLPTCATQPLQKSNSVGGSTSNTFNGNEDGDYRFGMSEASTQKQAEIKPLNGGRVGVTQIERTTHGADFYVRKDQIFRQNLLKNLQRTFKEKGNAGAQGPVVASYPLITDLQRSRSEFEGRKQMALNRFRNAGNTLSNRSKHDQGRGGAINNRSVSFANQNRLTEQQASQLSSISNTGSWTKTHPITSNASPNAASEQTTSAKATNGQEQEVEHQEFESPRPSSSGTGAPPNSGSGSSHAGSGQKAGAVSTNGQRDEAEPQAPEYSGTASAPLGARKAPSVIKANSPVLPKQIPKVTPSKVQQQEVEQQESGSSSLTPSQRSVKSPMREVSTFSPPWKNKKAPTTLTTNGSPWGSQVSNRQGTGGSASNEMVENYVSGKTSGNMQQKQTNVNNHYIAHHDYHYERMKRMDRTLRILSRLGLSHVIPFITFQFMHNHPYALPLPHFPFLLEPGYFLHTGNSD</sequence>
<name>A0ABD3T7R5_SINWO</name>
<feature type="compositionally biased region" description="Polar residues" evidence="1">
    <location>
        <begin position="354"/>
        <end position="379"/>
    </location>
</feature>
<feature type="compositionally biased region" description="Low complexity" evidence="1">
    <location>
        <begin position="234"/>
        <end position="260"/>
    </location>
</feature>